<evidence type="ECO:0000313" key="18">
    <source>
        <dbReference type="Proteomes" id="UP000789390"/>
    </source>
</evidence>
<keyword evidence="13" id="KW-0732">Signal</keyword>
<dbReference type="Pfam" id="PF02014">
    <property type="entry name" value="Reeler"/>
    <property type="match status" value="1"/>
</dbReference>
<comment type="caution">
    <text evidence="17">The sequence shown here is derived from an EMBL/GenBank/DDBJ whole genome shotgun (WGS) entry which is preliminary data.</text>
</comment>
<dbReference type="Proteomes" id="UP000789390">
    <property type="component" value="Unassembled WGS sequence"/>
</dbReference>
<evidence type="ECO:0000256" key="8">
    <source>
        <dbReference type="ARBA" id="ARBA00023004"/>
    </source>
</evidence>
<evidence type="ECO:0000256" key="9">
    <source>
        <dbReference type="ARBA" id="ARBA00023136"/>
    </source>
</evidence>
<accession>A0A8J2WQP7</accession>
<dbReference type="EMBL" id="CAKKLH010000343">
    <property type="protein sequence ID" value="CAH0113638.1"/>
    <property type="molecule type" value="Genomic_DNA"/>
</dbReference>
<feature type="transmembrane region" description="Helical" evidence="12">
    <location>
        <begin position="554"/>
        <end position="575"/>
    </location>
</feature>
<dbReference type="InterPro" id="IPR006593">
    <property type="entry name" value="Cyt_b561/ferric_Rdtase_TM"/>
</dbReference>
<evidence type="ECO:0000256" key="6">
    <source>
        <dbReference type="ARBA" id="ARBA00022982"/>
    </source>
</evidence>
<reference evidence="17" key="1">
    <citation type="submission" date="2021-11" db="EMBL/GenBank/DDBJ databases">
        <authorList>
            <person name="Schell T."/>
        </authorList>
    </citation>
    <scope>NUCLEOTIDE SEQUENCE</scope>
    <source>
        <strain evidence="17">M5</strain>
    </source>
</reference>
<organism evidence="17 18">
    <name type="scientific">Daphnia galeata</name>
    <dbReference type="NCBI Taxonomy" id="27404"/>
    <lineage>
        <taxon>Eukaryota</taxon>
        <taxon>Metazoa</taxon>
        <taxon>Ecdysozoa</taxon>
        <taxon>Arthropoda</taxon>
        <taxon>Crustacea</taxon>
        <taxon>Branchiopoda</taxon>
        <taxon>Diplostraca</taxon>
        <taxon>Cladocera</taxon>
        <taxon>Anomopoda</taxon>
        <taxon>Daphniidae</taxon>
        <taxon>Daphnia</taxon>
    </lineage>
</organism>
<dbReference type="CDD" id="cd08760">
    <property type="entry name" value="Cyt_b561_FRRS1_like"/>
    <property type="match status" value="1"/>
</dbReference>
<feature type="chain" id="PRO_5035208590" description="Ferric-chelate reductase 1" evidence="13">
    <location>
        <begin position="23"/>
        <end position="685"/>
    </location>
</feature>
<dbReference type="PANTHER" id="PTHR45828">
    <property type="entry name" value="CYTOCHROME B561/FERRIC REDUCTASE TRANSMEMBRANE"/>
    <property type="match status" value="1"/>
</dbReference>
<keyword evidence="7 12" id="KW-1133">Transmembrane helix</keyword>
<comment type="similarity">
    <text evidence="3">Belongs to the FRRS1 family.</text>
</comment>
<evidence type="ECO:0000259" key="14">
    <source>
        <dbReference type="PROSITE" id="PS50836"/>
    </source>
</evidence>
<dbReference type="Gene3D" id="2.60.40.4060">
    <property type="entry name" value="Reeler domain"/>
    <property type="match status" value="1"/>
</dbReference>
<feature type="transmembrane region" description="Helical" evidence="12">
    <location>
        <begin position="486"/>
        <end position="509"/>
    </location>
</feature>
<keyword evidence="8" id="KW-0408">Iron</keyword>
<comment type="subcellular location">
    <subcellularLocation>
        <location evidence="2">Membrane</location>
        <topology evidence="2">Multi-pass membrane protein</topology>
    </subcellularLocation>
</comment>
<protein>
    <recommendedName>
        <fullName evidence="19">Ferric-chelate reductase 1</fullName>
    </recommendedName>
</protein>
<keyword evidence="4" id="KW-0813">Transport</keyword>
<dbReference type="GO" id="GO:0016020">
    <property type="term" value="C:membrane"/>
    <property type="evidence" value="ECO:0007669"/>
    <property type="project" value="UniProtKB-SubCell"/>
</dbReference>
<feature type="domain" description="DOMON" evidence="14">
    <location>
        <begin position="265"/>
        <end position="382"/>
    </location>
</feature>
<dbReference type="InterPro" id="IPR051237">
    <property type="entry name" value="Ferric-chelate_Red/DefProt"/>
</dbReference>
<evidence type="ECO:0000256" key="10">
    <source>
        <dbReference type="ARBA" id="ARBA00023180"/>
    </source>
</evidence>
<keyword evidence="6" id="KW-0249">Electron transport</keyword>
<keyword evidence="10" id="KW-0325">Glycoprotein</keyword>
<feature type="transmembrane region" description="Helical" evidence="12">
    <location>
        <begin position="446"/>
        <end position="466"/>
    </location>
</feature>
<gene>
    <name evidence="17" type="ORF">DGAL_LOCUS17538</name>
</gene>
<feature type="domain" description="Cytochrome b561" evidence="15">
    <location>
        <begin position="410"/>
        <end position="610"/>
    </location>
</feature>
<evidence type="ECO:0000256" key="3">
    <source>
        <dbReference type="ARBA" id="ARBA00009195"/>
    </source>
</evidence>
<evidence type="ECO:0000256" key="7">
    <source>
        <dbReference type="ARBA" id="ARBA00022989"/>
    </source>
</evidence>
<dbReference type="AlphaFoldDB" id="A0A8J2WQP7"/>
<evidence type="ECO:0000256" key="4">
    <source>
        <dbReference type="ARBA" id="ARBA00022448"/>
    </source>
</evidence>
<feature type="domain" description="Reelin" evidence="16">
    <location>
        <begin position="9"/>
        <end position="183"/>
    </location>
</feature>
<dbReference type="PROSITE" id="PS51019">
    <property type="entry name" value="REELIN"/>
    <property type="match status" value="1"/>
</dbReference>
<proteinExistence type="inferred from homology"/>
<keyword evidence="18" id="KW-1185">Reference proteome</keyword>
<evidence type="ECO:0000259" key="16">
    <source>
        <dbReference type="PROSITE" id="PS51019"/>
    </source>
</evidence>
<evidence type="ECO:0000259" key="15">
    <source>
        <dbReference type="PROSITE" id="PS50939"/>
    </source>
</evidence>
<dbReference type="CDD" id="cd09628">
    <property type="entry name" value="DOMON_SDR_2_like"/>
    <property type="match status" value="1"/>
</dbReference>
<dbReference type="InterPro" id="IPR042307">
    <property type="entry name" value="Reeler_sf"/>
</dbReference>
<dbReference type="PROSITE" id="PS50939">
    <property type="entry name" value="CYTOCHROME_B561"/>
    <property type="match status" value="1"/>
</dbReference>
<feature type="transmembrane region" description="Helical" evidence="12">
    <location>
        <begin position="416"/>
        <end position="434"/>
    </location>
</feature>
<feature type="compositionally biased region" description="Low complexity" evidence="11">
    <location>
        <begin position="191"/>
        <end position="216"/>
    </location>
</feature>
<feature type="region of interest" description="Disordered" evidence="11">
    <location>
        <begin position="191"/>
        <end position="228"/>
    </location>
</feature>
<evidence type="ECO:0000256" key="1">
    <source>
        <dbReference type="ARBA" id="ARBA00001970"/>
    </source>
</evidence>
<feature type="signal peptide" evidence="13">
    <location>
        <begin position="1"/>
        <end position="22"/>
    </location>
</feature>
<dbReference type="InterPro" id="IPR002861">
    <property type="entry name" value="Reeler_dom"/>
</dbReference>
<feature type="transmembrane region" description="Helical" evidence="12">
    <location>
        <begin position="659"/>
        <end position="682"/>
    </location>
</feature>
<dbReference type="InterPro" id="IPR005018">
    <property type="entry name" value="DOMON_domain"/>
</dbReference>
<evidence type="ECO:0000256" key="11">
    <source>
        <dbReference type="SAM" id="MobiDB-lite"/>
    </source>
</evidence>
<dbReference type="Gene3D" id="1.20.120.1770">
    <property type="match status" value="1"/>
</dbReference>
<evidence type="ECO:0000313" key="17">
    <source>
        <dbReference type="EMBL" id="CAH0113638.1"/>
    </source>
</evidence>
<evidence type="ECO:0000256" key="2">
    <source>
        <dbReference type="ARBA" id="ARBA00004141"/>
    </source>
</evidence>
<dbReference type="CDD" id="cd08544">
    <property type="entry name" value="Reeler"/>
    <property type="match status" value="1"/>
</dbReference>
<evidence type="ECO:0008006" key="19">
    <source>
        <dbReference type="Google" id="ProtNLM"/>
    </source>
</evidence>
<name>A0A8J2WQP7_9CRUS</name>
<dbReference type="OrthoDB" id="6372137at2759"/>
<keyword evidence="9 12" id="KW-0472">Membrane</keyword>
<sequence>MKRRLMLVVFLLTIGFIHKSNGYGRGAPDTTCSSMMPLHGPNAQTSPSPFTTTPLQTSVGPGGTITVRLAAVNPGDSFRGFIIHATNPTSPTVVALGSFVNPPSNTKSLTCSPGLQNSLTHGDGRPKTMLNITWQAPPDYQGDVQFRASFVKDYNTFWTQVPAVALVRVGRSAGGVTPAYQAPTTYSRDQASYPYVPPSTTTSASTTTTRIVSTSPNPSTTQWSFAKPTPAPTASAQLPSVYMGCADVKGCFGLQGGNCVQEGSCSAMVTYAVKGQRYEFELWATNVPSNSYVAVAFSNDNLMGDDSVSECTLVNGRVNAYMSFNEGKSNTRLRDATNGLKLIEGKYSDGNLYCRFERQAQFVIGDKRFDMAKDYILFLARGPASDNGISYHDRHKTVSSRAVSLAETGAVGANRAFLYLFILFGVMIVCYATHVTSGTLVKLHGAFMVAAWMFAASCGILFARYFRLTWVGKQFMGKDLWFVYHRMLMVITWILTVIAFILIFIELGGWTSLPVTTNPHAVIGVVTTALAFIQPFMAYFRPHPGTPKRFIFNWAHWLVGNSSHILGIVCIFLAVDLDKAAIPYWVNWLLVSYVAVHAATHLVLSLAQCCYHADGSRKPTAVFAMRDLAPHQSNQNHFYSTQQDKKEDAHGSTFRRIMLAFYILLVAGFAAAVIATIVTGPWSKQ</sequence>
<dbReference type="Pfam" id="PF03351">
    <property type="entry name" value="DOMON"/>
    <property type="match status" value="1"/>
</dbReference>
<keyword evidence="5 12" id="KW-0812">Transmembrane</keyword>
<evidence type="ECO:0000256" key="13">
    <source>
        <dbReference type="SAM" id="SignalP"/>
    </source>
</evidence>
<evidence type="ECO:0000256" key="12">
    <source>
        <dbReference type="SAM" id="Phobius"/>
    </source>
</evidence>
<dbReference type="SMART" id="SM00665">
    <property type="entry name" value="B561"/>
    <property type="match status" value="1"/>
</dbReference>
<dbReference type="PANTHER" id="PTHR45828:SF36">
    <property type="entry name" value="REELIN DOMAIN-CONTAINING PROTEIN"/>
    <property type="match status" value="1"/>
</dbReference>
<feature type="transmembrane region" description="Helical" evidence="12">
    <location>
        <begin position="521"/>
        <end position="542"/>
    </location>
</feature>
<evidence type="ECO:0000256" key="5">
    <source>
        <dbReference type="ARBA" id="ARBA00022692"/>
    </source>
</evidence>
<comment type="cofactor">
    <cofactor evidence="1">
        <name>heme b</name>
        <dbReference type="ChEBI" id="CHEBI:60344"/>
    </cofactor>
</comment>
<dbReference type="PROSITE" id="PS50836">
    <property type="entry name" value="DOMON"/>
    <property type="match status" value="1"/>
</dbReference>